<keyword evidence="3" id="KW-1185">Reference proteome</keyword>
<feature type="transmembrane region" description="Helical" evidence="1">
    <location>
        <begin position="139"/>
        <end position="157"/>
    </location>
</feature>
<dbReference type="OrthoDB" id="2084569at2"/>
<keyword evidence="1" id="KW-0472">Membrane</keyword>
<organism evidence="2 3">
    <name type="scientific">Planococcus koreensis</name>
    <dbReference type="NCBI Taxonomy" id="112331"/>
    <lineage>
        <taxon>Bacteria</taxon>
        <taxon>Bacillati</taxon>
        <taxon>Bacillota</taxon>
        <taxon>Bacilli</taxon>
        <taxon>Bacillales</taxon>
        <taxon>Caryophanaceae</taxon>
        <taxon>Planococcus</taxon>
    </lineage>
</organism>
<dbReference type="EMBL" id="JACHHE010000003">
    <property type="protein sequence ID" value="MBB5179933.1"/>
    <property type="molecule type" value="Genomic_DNA"/>
</dbReference>
<evidence type="ECO:0000313" key="2">
    <source>
        <dbReference type="EMBL" id="MBB5179933.1"/>
    </source>
</evidence>
<protein>
    <submittedName>
        <fullName evidence="2">Putative membrane protein</fullName>
    </submittedName>
</protein>
<proteinExistence type="predicted"/>
<feature type="transmembrane region" description="Helical" evidence="1">
    <location>
        <begin position="76"/>
        <end position="96"/>
    </location>
</feature>
<keyword evidence="1" id="KW-1133">Transmembrane helix</keyword>
<feature type="transmembrane region" description="Helical" evidence="1">
    <location>
        <begin position="47"/>
        <end position="69"/>
    </location>
</feature>
<evidence type="ECO:0000256" key="1">
    <source>
        <dbReference type="SAM" id="Phobius"/>
    </source>
</evidence>
<feature type="transmembrane region" description="Helical" evidence="1">
    <location>
        <begin position="163"/>
        <end position="180"/>
    </location>
</feature>
<dbReference type="RefSeq" id="WP_135502714.1">
    <property type="nucleotide sequence ID" value="NZ_JACHHE010000003.1"/>
</dbReference>
<comment type="caution">
    <text evidence="2">The sequence shown here is derived from an EMBL/GenBank/DDBJ whole genome shotgun (WGS) entry which is preliminary data.</text>
</comment>
<sequence length="195" mass="21904">MDRNTRISLSIFVLFIVVSTGLAFFSFEGYSILRNTTSHLGAQGSPHSWMMNMVFIALGTMSIWITYYSKIRYHQIVGAFFGISLLLTGLFQHAPLVESVQADPLQDLMHSIFADTTGFSFTMLAIGHGIMSHGFQRSAAIIMAFASIIISIAMMAFPEIMGLLQRIMFVSAFGWLFFYMKPPKDRQASSRDYSH</sequence>
<dbReference type="AlphaFoldDB" id="A0A7W8FSG4"/>
<gene>
    <name evidence="2" type="ORF">HNQ44_001357</name>
</gene>
<dbReference type="Pfam" id="PF06197">
    <property type="entry name" value="DUF998"/>
    <property type="match status" value="1"/>
</dbReference>
<keyword evidence="1" id="KW-0812">Transmembrane</keyword>
<dbReference type="InterPro" id="IPR009339">
    <property type="entry name" value="DUF998"/>
</dbReference>
<dbReference type="Proteomes" id="UP000525923">
    <property type="component" value="Unassembled WGS sequence"/>
</dbReference>
<feature type="transmembrane region" description="Helical" evidence="1">
    <location>
        <begin position="7"/>
        <end position="27"/>
    </location>
</feature>
<evidence type="ECO:0000313" key="3">
    <source>
        <dbReference type="Proteomes" id="UP000525923"/>
    </source>
</evidence>
<accession>A0A7W8FSG4</accession>
<name>A0A7W8FSG4_9BACL</name>
<reference evidence="2 3" key="1">
    <citation type="submission" date="2020-08" db="EMBL/GenBank/DDBJ databases">
        <title>Genomic Encyclopedia of Type Strains, Phase IV (KMG-IV): sequencing the most valuable type-strain genomes for metagenomic binning, comparative biology and taxonomic classification.</title>
        <authorList>
            <person name="Goeker M."/>
        </authorList>
    </citation>
    <scope>NUCLEOTIDE SEQUENCE [LARGE SCALE GENOMIC DNA]</scope>
    <source>
        <strain evidence="2 3">DSM 15895</strain>
    </source>
</reference>
<feature type="transmembrane region" description="Helical" evidence="1">
    <location>
        <begin position="108"/>
        <end position="127"/>
    </location>
</feature>